<proteinExistence type="inferred from homology"/>
<dbReference type="InterPro" id="IPR005346">
    <property type="entry name" value="RnfH"/>
</dbReference>
<comment type="similarity">
    <text evidence="1 2">Belongs to the UPF0125 (RnfH) family.</text>
</comment>
<dbReference type="InterPro" id="IPR037021">
    <property type="entry name" value="RnfH_sf"/>
</dbReference>
<dbReference type="InterPro" id="IPR016155">
    <property type="entry name" value="Mopterin_synth/thiamin_S_b"/>
</dbReference>
<reference evidence="4" key="1">
    <citation type="submission" date="2022-09" db="EMBL/GenBank/DDBJ databases">
        <title>Intensive care unit water sources are persistently colonized with multi-drug resistant bacteria and are the site of extensive horizontal gene transfer of antibiotic resistance genes.</title>
        <authorList>
            <person name="Diorio-Toth L."/>
        </authorList>
    </citation>
    <scope>NUCLEOTIDE SEQUENCE</scope>
    <source>
        <strain evidence="4">GD04130</strain>
    </source>
</reference>
<organism evidence="4 5">
    <name type="scientific">Comamonas aquatica</name>
    <dbReference type="NCBI Taxonomy" id="225991"/>
    <lineage>
        <taxon>Bacteria</taxon>
        <taxon>Pseudomonadati</taxon>
        <taxon>Pseudomonadota</taxon>
        <taxon>Betaproteobacteria</taxon>
        <taxon>Burkholderiales</taxon>
        <taxon>Comamonadaceae</taxon>
        <taxon>Comamonas</taxon>
    </lineage>
</organism>
<gene>
    <name evidence="4" type="ORF">N7330_10095</name>
</gene>
<dbReference type="HAMAP" id="MF_00460">
    <property type="entry name" value="UPF0125_RnfH"/>
    <property type="match status" value="1"/>
</dbReference>
<sequence>MAEASMLAVQVVWVDAQAQVQERSVALPASAQIHDALRACGLELGAHAACGVWGRTLAPDHGLQDGDRVELYQPLKVDPKVARRERFAQQGARGAGLFASRRPNSKSGY</sequence>
<dbReference type="Gene3D" id="3.10.20.280">
    <property type="entry name" value="RnfH-like"/>
    <property type="match status" value="1"/>
</dbReference>
<dbReference type="PANTHER" id="PTHR37483:SF1">
    <property type="entry name" value="UPF0125 PROTEIN RATB"/>
    <property type="match status" value="1"/>
</dbReference>
<dbReference type="Proteomes" id="UP001158297">
    <property type="component" value="Unassembled WGS sequence"/>
</dbReference>
<dbReference type="EMBL" id="JAODZU010000010">
    <property type="protein sequence ID" value="MDH0363398.1"/>
    <property type="molecule type" value="Genomic_DNA"/>
</dbReference>
<dbReference type="PANTHER" id="PTHR37483">
    <property type="entry name" value="UPF0125 PROTEIN RATB"/>
    <property type="match status" value="1"/>
</dbReference>
<evidence type="ECO:0000313" key="5">
    <source>
        <dbReference type="Proteomes" id="UP001158297"/>
    </source>
</evidence>
<evidence type="ECO:0000256" key="2">
    <source>
        <dbReference type="HAMAP-Rule" id="MF_00460"/>
    </source>
</evidence>
<evidence type="ECO:0000256" key="1">
    <source>
        <dbReference type="ARBA" id="ARBA00010645"/>
    </source>
</evidence>
<comment type="caution">
    <text evidence="4">The sequence shown here is derived from an EMBL/GenBank/DDBJ whole genome shotgun (WGS) entry which is preliminary data.</text>
</comment>
<dbReference type="AlphaFoldDB" id="A0AA42HSI3"/>
<evidence type="ECO:0000313" key="4">
    <source>
        <dbReference type="EMBL" id="MDH0363398.1"/>
    </source>
</evidence>
<protein>
    <recommendedName>
        <fullName evidence="2">UPF0125 protein N7330_10095</fullName>
    </recommendedName>
</protein>
<dbReference type="Pfam" id="PF03658">
    <property type="entry name" value="Ub-RnfH"/>
    <property type="match status" value="1"/>
</dbReference>
<feature type="region of interest" description="Disordered" evidence="3">
    <location>
        <begin position="89"/>
        <end position="109"/>
    </location>
</feature>
<dbReference type="SUPFAM" id="SSF54285">
    <property type="entry name" value="MoaD/ThiS"/>
    <property type="match status" value="1"/>
</dbReference>
<dbReference type="RefSeq" id="WP_279849620.1">
    <property type="nucleotide sequence ID" value="NZ_CAURON010000037.1"/>
</dbReference>
<evidence type="ECO:0000256" key="3">
    <source>
        <dbReference type="SAM" id="MobiDB-lite"/>
    </source>
</evidence>
<accession>A0AA42HSI3</accession>
<name>A0AA42HSI3_9BURK</name>